<dbReference type="GO" id="GO:0005524">
    <property type="term" value="F:ATP binding"/>
    <property type="evidence" value="ECO:0007669"/>
    <property type="project" value="UniProtKB-UniRule"/>
</dbReference>
<dbReference type="EC" id="2.7.1.6" evidence="10"/>
<dbReference type="SUPFAM" id="SSF55060">
    <property type="entry name" value="GHMP Kinase, C-terminal domain"/>
    <property type="match status" value="1"/>
</dbReference>
<dbReference type="Gene3D" id="3.30.70.890">
    <property type="entry name" value="GHMP kinase, C-terminal domain"/>
    <property type="match status" value="1"/>
</dbReference>
<proteinExistence type="inferred from homology"/>
<dbReference type="PRINTS" id="PR00473">
    <property type="entry name" value="GALCTOKINASE"/>
</dbReference>
<evidence type="ECO:0000259" key="12">
    <source>
        <dbReference type="Pfam" id="PF08544"/>
    </source>
</evidence>
<dbReference type="InterPro" id="IPR013750">
    <property type="entry name" value="GHMP_kinase_C_dom"/>
</dbReference>
<dbReference type="InterPro" id="IPR006204">
    <property type="entry name" value="GHMP_kinase_N_dom"/>
</dbReference>
<dbReference type="GO" id="GO:0005829">
    <property type="term" value="C:cytosol"/>
    <property type="evidence" value="ECO:0007669"/>
    <property type="project" value="TreeGrafter"/>
</dbReference>
<dbReference type="OrthoDB" id="250531at2"/>
<dbReference type="EMBL" id="QYRP01000002">
    <property type="protein sequence ID" value="RJS45916.1"/>
    <property type="molecule type" value="Genomic_DNA"/>
</dbReference>
<comment type="caution">
    <text evidence="14">The sequence shown here is derived from an EMBL/GenBank/DDBJ whole genome shotgun (WGS) entry which is preliminary data.</text>
</comment>
<evidence type="ECO:0000313" key="14">
    <source>
        <dbReference type="EMBL" id="RJS45916.1"/>
    </source>
</evidence>
<evidence type="ECO:0000256" key="6">
    <source>
        <dbReference type="ARBA" id="ARBA00022840"/>
    </source>
</evidence>
<dbReference type="InterPro" id="IPR006203">
    <property type="entry name" value="GHMP_knse_ATP-bd_CS"/>
</dbReference>
<dbReference type="GO" id="GO:0006012">
    <property type="term" value="P:galactose metabolic process"/>
    <property type="evidence" value="ECO:0007669"/>
    <property type="project" value="UniProtKB-UniRule"/>
</dbReference>
<evidence type="ECO:0000256" key="7">
    <source>
        <dbReference type="ARBA" id="ARBA00022842"/>
    </source>
</evidence>
<keyword evidence="15" id="KW-1185">Reference proteome</keyword>
<keyword evidence="3" id="KW-0479">Metal-binding</keyword>
<dbReference type="RefSeq" id="WP_120059815.1">
    <property type="nucleotide sequence ID" value="NZ_QYRP01000002.1"/>
</dbReference>
<dbReference type="Gene3D" id="3.30.230.10">
    <property type="match status" value="1"/>
</dbReference>
<evidence type="ECO:0000256" key="10">
    <source>
        <dbReference type="NCBIfam" id="TIGR00131"/>
    </source>
</evidence>
<dbReference type="PROSITE" id="PS00627">
    <property type="entry name" value="GHMP_KINASES_ATP"/>
    <property type="match status" value="1"/>
</dbReference>
<evidence type="ECO:0000256" key="9">
    <source>
        <dbReference type="ARBA" id="ARBA00023277"/>
    </source>
</evidence>
<evidence type="ECO:0000256" key="4">
    <source>
        <dbReference type="ARBA" id="ARBA00022741"/>
    </source>
</evidence>
<feature type="domain" description="GHMP kinase C-terminal" evidence="12">
    <location>
        <begin position="292"/>
        <end position="362"/>
    </location>
</feature>
<evidence type="ECO:0000256" key="3">
    <source>
        <dbReference type="ARBA" id="ARBA00022723"/>
    </source>
</evidence>
<dbReference type="InterPro" id="IPR014721">
    <property type="entry name" value="Ribsml_uS5_D2-typ_fold_subgr"/>
</dbReference>
<keyword evidence="4" id="KW-0547">Nucleotide-binding</keyword>
<dbReference type="FunFam" id="3.30.70.890:FF:000001">
    <property type="entry name" value="Galactokinase"/>
    <property type="match status" value="1"/>
</dbReference>
<organism evidence="14 15">
    <name type="scientific">Nocardioides cavernaquae</name>
    <dbReference type="NCBI Taxonomy" id="2321396"/>
    <lineage>
        <taxon>Bacteria</taxon>
        <taxon>Bacillati</taxon>
        <taxon>Actinomycetota</taxon>
        <taxon>Actinomycetes</taxon>
        <taxon>Propionibacteriales</taxon>
        <taxon>Nocardioidaceae</taxon>
        <taxon>Nocardioides</taxon>
    </lineage>
</organism>
<dbReference type="InterPro" id="IPR006206">
    <property type="entry name" value="Mevalonate/galactokinase"/>
</dbReference>
<keyword evidence="6" id="KW-0067">ATP-binding</keyword>
<dbReference type="GO" id="GO:0004335">
    <property type="term" value="F:galactokinase activity"/>
    <property type="evidence" value="ECO:0007669"/>
    <property type="project" value="UniProtKB-UniRule"/>
</dbReference>
<reference evidence="15" key="1">
    <citation type="submission" date="2018-09" db="EMBL/GenBank/DDBJ databases">
        <authorList>
            <person name="Zhu H."/>
        </authorList>
    </citation>
    <scope>NUCLEOTIDE SEQUENCE [LARGE SCALE GENOMIC DNA]</scope>
    <source>
        <strain evidence="15">K1W22B-1</strain>
    </source>
</reference>
<evidence type="ECO:0000256" key="1">
    <source>
        <dbReference type="ARBA" id="ARBA00006566"/>
    </source>
</evidence>
<keyword evidence="7" id="KW-0460">Magnesium</keyword>
<keyword evidence="2 14" id="KW-0808">Transferase</keyword>
<dbReference type="InterPro" id="IPR000705">
    <property type="entry name" value="Galactokinase"/>
</dbReference>
<name>A0A3A5H5E3_9ACTN</name>
<accession>A0A3A5H5E3</accession>
<evidence type="ECO:0000259" key="13">
    <source>
        <dbReference type="Pfam" id="PF10509"/>
    </source>
</evidence>
<dbReference type="NCBIfam" id="TIGR00131">
    <property type="entry name" value="gal_kin"/>
    <property type="match status" value="1"/>
</dbReference>
<dbReference type="AlphaFoldDB" id="A0A3A5H5E3"/>
<feature type="domain" description="GHMP kinase N-terminal" evidence="11">
    <location>
        <begin position="104"/>
        <end position="193"/>
    </location>
</feature>
<evidence type="ECO:0000256" key="5">
    <source>
        <dbReference type="ARBA" id="ARBA00022777"/>
    </source>
</evidence>
<feature type="domain" description="Galactokinase N-terminal" evidence="13">
    <location>
        <begin position="20"/>
        <end position="68"/>
    </location>
</feature>
<evidence type="ECO:0000256" key="8">
    <source>
        <dbReference type="ARBA" id="ARBA00023144"/>
    </source>
</evidence>
<protein>
    <recommendedName>
        <fullName evidence="10">Galactokinase</fullName>
        <ecNumber evidence="10">2.7.1.6</ecNumber>
    </recommendedName>
</protein>
<keyword evidence="8" id="KW-0299">Galactose metabolism</keyword>
<dbReference type="PANTHER" id="PTHR10457">
    <property type="entry name" value="MEVALONATE KINASE/GALACTOKINASE"/>
    <property type="match status" value="1"/>
</dbReference>
<dbReference type="Proteomes" id="UP000276542">
    <property type="component" value="Unassembled WGS sequence"/>
</dbReference>
<gene>
    <name evidence="14" type="primary">galK</name>
    <name evidence="14" type="ORF">D4739_06550</name>
</gene>
<dbReference type="InterPro" id="IPR019539">
    <property type="entry name" value="GalKase_N"/>
</dbReference>
<dbReference type="InterPro" id="IPR036554">
    <property type="entry name" value="GHMP_kinase_C_sf"/>
</dbReference>
<dbReference type="SUPFAM" id="SSF54211">
    <property type="entry name" value="Ribosomal protein S5 domain 2-like"/>
    <property type="match status" value="1"/>
</dbReference>
<dbReference type="PIRSF" id="PIRSF000530">
    <property type="entry name" value="Galactokinase"/>
    <property type="match status" value="1"/>
</dbReference>
<evidence type="ECO:0000313" key="15">
    <source>
        <dbReference type="Proteomes" id="UP000276542"/>
    </source>
</evidence>
<keyword evidence="9" id="KW-0119">Carbohydrate metabolism</keyword>
<dbReference type="Pfam" id="PF00288">
    <property type="entry name" value="GHMP_kinases_N"/>
    <property type="match status" value="1"/>
</dbReference>
<dbReference type="InterPro" id="IPR020568">
    <property type="entry name" value="Ribosomal_Su5_D2-typ_SF"/>
</dbReference>
<dbReference type="PRINTS" id="PR00959">
    <property type="entry name" value="MEVGALKINASE"/>
</dbReference>
<dbReference type="Pfam" id="PF08544">
    <property type="entry name" value="GHMP_kinases_C"/>
    <property type="match status" value="1"/>
</dbReference>
<keyword evidence="5 14" id="KW-0418">Kinase</keyword>
<evidence type="ECO:0000256" key="2">
    <source>
        <dbReference type="ARBA" id="ARBA00022679"/>
    </source>
</evidence>
<dbReference type="GO" id="GO:0046872">
    <property type="term" value="F:metal ion binding"/>
    <property type="evidence" value="ECO:0007669"/>
    <property type="project" value="UniProtKB-KW"/>
</dbReference>
<dbReference type="Pfam" id="PF10509">
    <property type="entry name" value="GalKase_gal_bdg"/>
    <property type="match status" value="1"/>
</dbReference>
<evidence type="ECO:0000259" key="11">
    <source>
        <dbReference type="Pfam" id="PF00288"/>
    </source>
</evidence>
<sequence length="400" mass="41278">MSGVITAAEAPERLVDLVVERFVALHGRAPEGVFGAPGRVNLIGEHLDYNDGPCLPIALPNLTVAAAGRRADSRLSVSSLQQDGSFEADLNALGPGAVAGWAAYVAGVVWAARQKGIDVPGMDIVVHSSVPVGAGLSSSAALECAVALAVCAAAGVEVDGQVRRDLVEICGRAEREVAGAPTGGMDQTIALFGRKDHALLIDGSAPLRQIPWHPECAGLSVLVIDTRASHALNDGGYATRRAQCEQAAELLGVSSLRDAFDRSLRLDPIEDDVVRRRARHVLTEIERVRRALDALSTGDWRTVGSLLDASHASLADDFEVSCPELDLACSAARGGGALGARMTGGGFGGSAIALVPSERAGSIAALVAGVFASRRLVLPAFHLAPASQGGRPLAPRLVSG</sequence>
<comment type="similarity">
    <text evidence="1">Belongs to the GHMP kinase family. GalK subfamily.</text>
</comment>
<dbReference type="PROSITE" id="PS00106">
    <property type="entry name" value="GALACTOKINASE"/>
    <property type="match status" value="1"/>
</dbReference>
<dbReference type="PANTHER" id="PTHR10457:SF7">
    <property type="entry name" value="GALACTOKINASE-RELATED"/>
    <property type="match status" value="1"/>
</dbReference>
<dbReference type="InterPro" id="IPR019741">
    <property type="entry name" value="Galactokinase_CS"/>
</dbReference>